<protein>
    <submittedName>
        <fullName evidence="1">Unnamed protein product</fullName>
    </submittedName>
</protein>
<organism evidence="1 2">
    <name type="scientific">Phytophthora fragariaefolia</name>
    <dbReference type="NCBI Taxonomy" id="1490495"/>
    <lineage>
        <taxon>Eukaryota</taxon>
        <taxon>Sar</taxon>
        <taxon>Stramenopiles</taxon>
        <taxon>Oomycota</taxon>
        <taxon>Peronosporomycetes</taxon>
        <taxon>Peronosporales</taxon>
        <taxon>Peronosporaceae</taxon>
        <taxon>Phytophthora</taxon>
    </lineage>
</organism>
<reference evidence="1" key="1">
    <citation type="submission" date="2023-04" db="EMBL/GenBank/DDBJ databases">
        <title>Phytophthora fragariaefolia NBRC 109709.</title>
        <authorList>
            <person name="Ichikawa N."/>
            <person name="Sato H."/>
            <person name="Tonouchi N."/>
        </authorList>
    </citation>
    <scope>NUCLEOTIDE SEQUENCE</scope>
    <source>
        <strain evidence="1">NBRC 109709</strain>
    </source>
</reference>
<proteinExistence type="predicted"/>
<dbReference type="Proteomes" id="UP001165121">
    <property type="component" value="Unassembled WGS sequence"/>
</dbReference>
<dbReference type="OrthoDB" id="128157at2759"/>
<dbReference type="EMBL" id="BSXT01000315">
    <property type="protein sequence ID" value="GMF24224.1"/>
    <property type="molecule type" value="Genomic_DNA"/>
</dbReference>
<dbReference type="AlphaFoldDB" id="A0A9W6U1R2"/>
<name>A0A9W6U1R2_9STRA</name>
<comment type="caution">
    <text evidence="1">The sequence shown here is derived from an EMBL/GenBank/DDBJ whole genome shotgun (WGS) entry which is preliminary data.</text>
</comment>
<gene>
    <name evidence="1" type="ORF">Pfra01_000402900</name>
</gene>
<sequence>MHNAQIYQDFHTYLQGYQQQVQQQVQAHTAQREHKIEGVSMPTYHGRPNESVDEFIFRAKLFMQGKCIDFTNPHNGSRVVAMLATNFRDGAASWYHAKVMVEHVTYSSLDELHATLTG</sequence>
<keyword evidence="2" id="KW-1185">Reference proteome</keyword>
<evidence type="ECO:0000313" key="1">
    <source>
        <dbReference type="EMBL" id="GMF24224.1"/>
    </source>
</evidence>
<accession>A0A9W6U1R2</accession>
<evidence type="ECO:0000313" key="2">
    <source>
        <dbReference type="Proteomes" id="UP001165121"/>
    </source>
</evidence>